<name>A0A5C5ZIB1_9BACT</name>
<comment type="caution">
    <text evidence="1">The sequence shown here is derived from an EMBL/GenBank/DDBJ whole genome shotgun (WGS) entry which is preliminary data.</text>
</comment>
<keyword evidence="2" id="KW-1185">Reference proteome</keyword>
<organism evidence="1 2">
    <name type="scientific">Pseudobythopirellula maris</name>
    <dbReference type="NCBI Taxonomy" id="2527991"/>
    <lineage>
        <taxon>Bacteria</taxon>
        <taxon>Pseudomonadati</taxon>
        <taxon>Planctomycetota</taxon>
        <taxon>Planctomycetia</taxon>
        <taxon>Pirellulales</taxon>
        <taxon>Lacipirellulaceae</taxon>
        <taxon>Pseudobythopirellula</taxon>
    </lineage>
</organism>
<evidence type="ECO:0000313" key="1">
    <source>
        <dbReference type="EMBL" id="TWT86880.1"/>
    </source>
</evidence>
<proteinExistence type="predicted"/>
<dbReference type="Proteomes" id="UP000315440">
    <property type="component" value="Unassembled WGS sequence"/>
</dbReference>
<dbReference type="EMBL" id="SJPQ01000004">
    <property type="protein sequence ID" value="TWT86880.1"/>
    <property type="molecule type" value="Genomic_DNA"/>
</dbReference>
<accession>A0A5C5ZIB1</accession>
<dbReference type="AlphaFoldDB" id="A0A5C5ZIB1"/>
<evidence type="ECO:0000313" key="2">
    <source>
        <dbReference type="Proteomes" id="UP000315440"/>
    </source>
</evidence>
<sequence>MVNTLNEAMPFKAFMLAGDMLLLERTNPDTLGARYLLLPFCEVSLVKFIDPMNQQTLEKAGFRGKLSQ</sequence>
<reference evidence="1 2" key="1">
    <citation type="submission" date="2019-02" db="EMBL/GenBank/DDBJ databases">
        <title>Deep-cultivation of Planctomycetes and their phenomic and genomic characterization uncovers novel biology.</title>
        <authorList>
            <person name="Wiegand S."/>
            <person name="Jogler M."/>
            <person name="Boedeker C."/>
            <person name="Pinto D."/>
            <person name="Vollmers J."/>
            <person name="Rivas-Marin E."/>
            <person name="Kohn T."/>
            <person name="Peeters S.H."/>
            <person name="Heuer A."/>
            <person name="Rast P."/>
            <person name="Oberbeckmann S."/>
            <person name="Bunk B."/>
            <person name="Jeske O."/>
            <person name="Meyerdierks A."/>
            <person name="Storesund J.E."/>
            <person name="Kallscheuer N."/>
            <person name="Luecker S."/>
            <person name="Lage O.M."/>
            <person name="Pohl T."/>
            <person name="Merkel B.J."/>
            <person name="Hornburger P."/>
            <person name="Mueller R.-W."/>
            <person name="Bruemmer F."/>
            <person name="Labrenz M."/>
            <person name="Spormann A.M."/>
            <person name="Op Den Camp H."/>
            <person name="Overmann J."/>
            <person name="Amann R."/>
            <person name="Jetten M.S.M."/>
            <person name="Mascher T."/>
            <person name="Medema M.H."/>
            <person name="Devos D.P."/>
            <person name="Kaster A.-K."/>
            <person name="Ovreas L."/>
            <person name="Rohde M."/>
            <person name="Galperin M.Y."/>
            <person name="Jogler C."/>
        </authorList>
    </citation>
    <scope>NUCLEOTIDE SEQUENCE [LARGE SCALE GENOMIC DNA]</scope>
    <source>
        <strain evidence="1 2">Mal64</strain>
    </source>
</reference>
<protein>
    <submittedName>
        <fullName evidence="1">Uncharacterized protein</fullName>
    </submittedName>
</protein>
<gene>
    <name evidence="1" type="ORF">Mal64_37100</name>
</gene>